<dbReference type="CDD" id="cd19531">
    <property type="entry name" value="LCL_NRPS-like"/>
    <property type="match status" value="1"/>
</dbReference>
<dbReference type="SUPFAM" id="SSF52777">
    <property type="entry name" value="CoA-dependent acyltransferases"/>
    <property type="match status" value="2"/>
</dbReference>
<evidence type="ECO:0000256" key="3">
    <source>
        <dbReference type="ARBA" id="ARBA00022553"/>
    </source>
</evidence>
<dbReference type="Gene3D" id="3.30.300.30">
    <property type="match status" value="1"/>
</dbReference>
<dbReference type="Gene3D" id="3.40.47.10">
    <property type="match status" value="4"/>
</dbReference>
<dbReference type="Pfam" id="PF00668">
    <property type="entry name" value="Condensation"/>
    <property type="match status" value="1"/>
</dbReference>
<dbReference type="UniPathway" id="UPA00011"/>
<dbReference type="GO" id="GO:0006633">
    <property type="term" value="P:fatty acid biosynthetic process"/>
    <property type="evidence" value="ECO:0007669"/>
    <property type="project" value="InterPro"/>
</dbReference>
<dbReference type="Gene3D" id="2.30.38.10">
    <property type="entry name" value="Luciferase, Domain 3"/>
    <property type="match status" value="1"/>
</dbReference>
<dbReference type="CDD" id="cd17646">
    <property type="entry name" value="A_NRPS_AB3403-like"/>
    <property type="match status" value="1"/>
</dbReference>
<dbReference type="Pfam" id="PF00550">
    <property type="entry name" value="PP-binding"/>
    <property type="match status" value="1"/>
</dbReference>
<proteinExistence type="predicted"/>
<dbReference type="Pfam" id="PF08541">
    <property type="entry name" value="ACP_syn_III_C"/>
    <property type="match status" value="1"/>
</dbReference>
<reference evidence="7 8" key="1">
    <citation type="journal article" date="2016" name="Genome Announc.">
        <title>Draft Genome Sequences of Five Rapidly Growing Mycobacterium Species, M. thermoresistibile, M. fortuitum subsp. acetamidolyticum, M. canariasense, M. brisbanense, and M. novocastrense.</title>
        <authorList>
            <person name="Katahira K."/>
            <person name="Ogura Y."/>
            <person name="Gotoh Y."/>
            <person name="Hayashi T."/>
        </authorList>
    </citation>
    <scope>NUCLEOTIDE SEQUENCE [LARGE SCALE GENOMIC DNA]</scope>
    <source>
        <strain evidence="7 8">JCM6362</strain>
    </source>
</reference>
<dbReference type="InterPro" id="IPR029058">
    <property type="entry name" value="AB_hydrolase_fold"/>
</dbReference>
<organism evidence="7 8">
    <name type="scientific">Mycolicibacterium thermoresistibile</name>
    <name type="common">Mycobacterium thermoresistibile</name>
    <dbReference type="NCBI Taxonomy" id="1797"/>
    <lineage>
        <taxon>Bacteria</taxon>
        <taxon>Bacillati</taxon>
        <taxon>Actinomycetota</taxon>
        <taxon>Actinomycetes</taxon>
        <taxon>Mycobacteriales</taxon>
        <taxon>Mycobacteriaceae</taxon>
        <taxon>Mycolicibacterium</taxon>
    </lineage>
</organism>
<evidence type="ECO:0000256" key="5">
    <source>
        <dbReference type="SAM" id="MobiDB-lite"/>
    </source>
</evidence>
<evidence type="ECO:0000256" key="2">
    <source>
        <dbReference type="ARBA" id="ARBA00022450"/>
    </source>
</evidence>
<dbReference type="OMA" id="HIAVDFW"/>
<dbReference type="EMBL" id="BCTB01000002">
    <property type="protein sequence ID" value="GAT13446.1"/>
    <property type="molecule type" value="Genomic_DNA"/>
</dbReference>
<dbReference type="PROSITE" id="PS50075">
    <property type="entry name" value="CARRIER"/>
    <property type="match status" value="1"/>
</dbReference>
<feature type="compositionally biased region" description="Basic and acidic residues" evidence="5">
    <location>
        <begin position="1456"/>
        <end position="1467"/>
    </location>
</feature>
<name>A0A124E7S5_MYCTH</name>
<dbReference type="Pfam" id="PF08545">
    <property type="entry name" value="ACP_syn_III"/>
    <property type="match status" value="1"/>
</dbReference>
<dbReference type="GO" id="GO:0031177">
    <property type="term" value="F:phosphopantetheine binding"/>
    <property type="evidence" value="ECO:0007669"/>
    <property type="project" value="TreeGrafter"/>
</dbReference>
<dbReference type="GO" id="GO:0043041">
    <property type="term" value="P:amino acid activation for nonribosomal peptide biosynthetic process"/>
    <property type="evidence" value="ECO:0007669"/>
    <property type="project" value="TreeGrafter"/>
</dbReference>
<dbReference type="SUPFAM" id="SSF53901">
    <property type="entry name" value="Thiolase-like"/>
    <property type="match status" value="2"/>
</dbReference>
<dbReference type="PROSITE" id="PS00455">
    <property type="entry name" value="AMP_BINDING"/>
    <property type="match status" value="1"/>
</dbReference>
<dbReference type="InterPro" id="IPR013751">
    <property type="entry name" value="ACP_syn_III_N"/>
</dbReference>
<dbReference type="InterPro" id="IPR036736">
    <property type="entry name" value="ACP-like_sf"/>
</dbReference>
<dbReference type="InterPro" id="IPR001242">
    <property type="entry name" value="Condensation_dom"/>
</dbReference>
<comment type="caution">
    <text evidence="7">The sequence shown here is derived from an EMBL/GenBank/DDBJ whole genome shotgun (WGS) entry which is preliminary data.</text>
</comment>
<dbReference type="InterPro" id="IPR009081">
    <property type="entry name" value="PP-bd_ACP"/>
</dbReference>
<dbReference type="InterPro" id="IPR016039">
    <property type="entry name" value="Thiolase-like"/>
</dbReference>
<evidence type="ECO:0000259" key="6">
    <source>
        <dbReference type="PROSITE" id="PS50075"/>
    </source>
</evidence>
<evidence type="ECO:0000313" key="7">
    <source>
        <dbReference type="EMBL" id="GAT13446.1"/>
    </source>
</evidence>
<dbReference type="SUPFAM" id="SSF47336">
    <property type="entry name" value="ACP-like"/>
    <property type="match status" value="1"/>
</dbReference>
<dbReference type="InterPro" id="IPR000873">
    <property type="entry name" value="AMP-dep_synth/lig_dom"/>
</dbReference>
<dbReference type="InterPro" id="IPR025110">
    <property type="entry name" value="AMP-bd_C"/>
</dbReference>
<dbReference type="Gene3D" id="3.30.559.10">
    <property type="entry name" value="Chloramphenicol acetyltransferase-like domain"/>
    <property type="match status" value="1"/>
</dbReference>
<dbReference type="RefSeq" id="WP_003927429.1">
    <property type="nucleotide sequence ID" value="NZ_BCTB01000002.1"/>
</dbReference>
<dbReference type="Pfam" id="PF13193">
    <property type="entry name" value="AMP-binding_C"/>
    <property type="match status" value="1"/>
</dbReference>
<dbReference type="NCBIfam" id="TIGR01733">
    <property type="entry name" value="AA-adenyl-dom"/>
    <property type="match status" value="1"/>
</dbReference>
<dbReference type="InterPro" id="IPR023213">
    <property type="entry name" value="CAT-like_dom_sf"/>
</dbReference>
<dbReference type="Proteomes" id="UP000069654">
    <property type="component" value="Unassembled WGS sequence"/>
</dbReference>
<keyword evidence="4" id="KW-0808">Transferase</keyword>
<dbReference type="GO" id="GO:0005737">
    <property type="term" value="C:cytoplasm"/>
    <property type="evidence" value="ECO:0007669"/>
    <property type="project" value="TreeGrafter"/>
</dbReference>
<dbReference type="Gene3D" id="3.40.50.1820">
    <property type="entry name" value="alpha/beta hydrolase"/>
    <property type="match status" value="1"/>
</dbReference>
<dbReference type="InterPro" id="IPR020845">
    <property type="entry name" value="AMP-binding_CS"/>
</dbReference>
<evidence type="ECO:0000256" key="1">
    <source>
        <dbReference type="ARBA" id="ARBA00001957"/>
    </source>
</evidence>
<dbReference type="SUPFAM" id="SSF56801">
    <property type="entry name" value="Acetyl-CoA synthetase-like"/>
    <property type="match status" value="1"/>
</dbReference>
<dbReference type="Gene3D" id="3.30.559.30">
    <property type="entry name" value="Nonribosomal peptide synthetase, condensation domain"/>
    <property type="match status" value="1"/>
</dbReference>
<dbReference type="Gene3D" id="3.40.50.980">
    <property type="match status" value="2"/>
</dbReference>
<dbReference type="PANTHER" id="PTHR45527:SF1">
    <property type="entry name" value="FATTY ACID SYNTHASE"/>
    <property type="match status" value="1"/>
</dbReference>
<dbReference type="InterPro" id="IPR010071">
    <property type="entry name" value="AA_adenyl_dom"/>
</dbReference>
<evidence type="ECO:0000256" key="4">
    <source>
        <dbReference type="ARBA" id="ARBA00022679"/>
    </source>
</evidence>
<feature type="domain" description="Carrier" evidence="6">
    <location>
        <begin position="1003"/>
        <end position="1077"/>
    </location>
</feature>
<dbReference type="InterPro" id="IPR045851">
    <property type="entry name" value="AMP-bd_C_sf"/>
</dbReference>
<dbReference type="InterPro" id="IPR013747">
    <property type="entry name" value="ACP_syn_III_C"/>
</dbReference>
<accession>A0A124E7S5</accession>
<dbReference type="FunFam" id="3.40.50.12780:FF:000012">
    <property type="entry name" value="Non-ribosomal peptide synthetase"/>
    <property type="match status" value="1"/>
</dbReference>
<keyword evidence="2" id="KW-0596">Phosphopantetheine</keyword>
<gene>
    <name evidence="7" type="ORF">RMCT_0417</name>
</gene>
<dbReference type="PANTHER" id="PTHR45527">
    <property type="entry name" value="NONRIBOSOMAL PEPTIDE SYNTHETASE"/>
    <property type="match status" value="1"/>
</dbReference>
<reference evidence="8" key="2">
    <citation type="submission" date="2016-02" db="EMBL/GenBank/DDBJ databases">
        <title>Draft genome sequence of five rapidly growing Mycobacterium species.</title>
        <authorList>
            <person name="Katahira K."/>
            <person name="Gotou Y."/>
            <person name="Iida K."/>
            <person name="Ogura Y."/>
            <person name="Hayashi T."/>
        </authorList>
    </citation>
    <scope>NUCLEOTIDE SEQUENCE [LARGE SCALE GENOMIC DNA]</scope>
    <source>
        <strain evidence="8">JCM6362</strain>
    </source>
</reference>
<dbReference type="FunFam" id="2.30.38.10:FF:000001">
    <property type="entry name" value="Non-ribosomal peptide synthetase PvdI"/>
    <property type="match status" value="1"/>
</dbReference>
<protein>
    <submittedName>
        <fullName evidence="7">NcpA</fullName>
    </submittedName>
</protein>
<feature type="region of interest" description="Disordered" evidence="5">
    <location>
        <begin position="1079"/>
        <end position="1102"/>
    </location>
</feature>
<dbReference type="Pfam" id="PF00501">
    <property type="entry name" value="AMP-binding"/>
    <property type="match status" value="1"/>
</dbReference>
<comment type="cofactor">
    <cofactor evidence="1">
        <name>pantetheine 4'-phosphate</name>
        <dbReference type="ChEBI" id="CHEBI:47942"/>
    </cofactor>
</comment>
<dbReference type="STRING" id="1797.RMCT_0417"/>
<evidence type="ECO:0000313" key="8">
    <source>
        <dbReference type="Proteomes" id="UP000069654"/>
    </source>
</evidence>
<feature type="region of interest" description="Disordered" evidence="5">
    <location>
        <begin position="1456"/>
        <end position="1482"/>
    </location>
</feature>
<dbReference type="OrthoDB" id="3671989at2"/>
<keyword evidence="3" id="KW-0597">Phosphoprotein</keyword>
<dbReference type="GO" id="GO:0004315">
    <property type="term" value="F:3-oxoacyl-[acyl-carrier-protein] synthase activity"/>
    <property type="evidence" value="ECO:0007669"/>
    <property type="project" value="InterPro"/>
</dbReference>
<dbReference type="GO" id="GO:0044550">
    <property type="term" value="P:secondary metabolite biosynthetic process"/>
    <property type="evidence" value="ECO:0007669"/>
    <property type="project" value="TreeGrafter"/>
</dbReference>
<sequence>MTLSSTDLAALTPEQKRALLARLLKQRAEASASVHPLSYGQRSMWFLYQLAPGSPAYNISFAGRIRGPLDMGALHRAAQALVDRHAILRTTYAVRDGRPVQLVHPHWPVQIDQHDIGSDDTEFDRWLRRESNQPFDLETGPVFRLSVVRRASGEQLLVLVVHHIAVDFWSIDVILDELRRLYAAEHGAERPEPCPQRYVDHAEHQIQMLESSEGERLWEYWRDRLAGDLPVIELPMDRPRRVAQTYRGAVHRFTIDRRLTADLKQTARRAGATPYMTLLAAYIALLHRYSGQNDILIGSPFAGREQSGLDGVVGYFANPLVLRFDVTGDTTFASLLGQTKQTVLDALAHQEFPFTLLVERLKPVRDVGHAPLFQVSFAWEQHRRFRETRDSDTGIASGAELDLQTVHIGQGGAPNELMMLMGERDGELVCALQYNTDLFDAATIERMAGHFVTMLSGIVAGPAAKVSELPLLTDAECRRLAQWNRTEVDFGAPECLHDLVTTAARRDPAAVALSSADGELTYGELDRRSETLALRLQRLSVGPDTIVPVLLDRSADLVVAWLGVLKAGGAFMPIDPAQPVHRIAAILSGASDAPVCVTHRRHTDLLREFRGEQVFLDVGSPVTADSAAGPAGTTGDNLAYVIHTSGSTGTPKGALNTHRGICNRLLWMQQTDPLTATDRVLQQTPVTFDVSVLEIFWALIAGARLIITKPDGHKDIGYLVRTMAEKSVTAAFFVPSTLRAVLAEPAVTDCVALRHVSCGGEPVPYELTQRFLATLDAELWNEYGPAETAVTATYFHCRRGAPGPAVPIGRPIANVRVYLLDAARRPLPVGVPGEMYIAGAGVGRGYLNRPDATAAHFLPDPFAERPGEMMYRTGDLARYLPDGNIEYLGRADDQVKVRGVRIELGEVEAALQQHPKVAENVVVAGKDQRGNTRLMGYLVSAGDSPSTAELRRFLIDRIPAAMVPAVFYVMSALPRTASGKVDRRALTAAAQAAPDRDEHEFVAPRTPAERILADIWREVLEVERVGIHDDFFALGGCSTHSLEVTVKAGEAGIPLTPEAVFLCGTVAQLAAEYGGSAGAAGGSALEHGEEPAPHAPAPLPEQDTRNTVIESIGTYLPAEAVSTETVLAGCATEIGIPMERLTGIKRRRMVAPGEFSIDLARQAIADCMSRSSYEPDDIELIIACNISRCDGPGHKFVFEPSTAVRLRDQCGFTNAVAFDISNACAGMWTGIKVADAFLHTGLVQSAMVVSGEYITHLTENAQKEIEGPMDPRLACLTLGDAGAAVILERGPNNRVGFHDIDMATLGRYSRLCVAKVTEHSHGGAIMVTDSIGGTAVAVKAAVPYVSEVMQRHGWRPQSCDHLLIHQTSESSLNDAMLAINRVFGKSAAHPGNTIFNLAERGNTASTSHFVALKDHILGNRIQSGDRTVFGISGSGQTVGAALYTFDDLPDRLRRADRVHGTGGDLRRPRSSGGRSRRDLPRPQRVRIAGIGTAVNDGTDRSGSVELAVRAARAGLRDSGIDPAVVGLLIHAGVYRDEFVSEPAIAAFLAGELGLNDDIRSPDGPKTLAFDVLNGAVGFLNACQVAGELLAAGDVQGALVVASEIENNDTGSAHHGLPLLGITEMGSAVVLGSGDGTVGFGQFVFHHHPEHADALTTYTRNRHGRTWLQIDWDPKLTAHYLDCIPAAVEELLQTEGLAPTDIAAVFPPFLPVADRAELAGRLNLSSSLFVDLPVDADPFSSALPYGLQVATGQGLVRSGDIGLIITVGSGLQVGCTTYRF</sequence>